<dbReference type="InterPro" id="IPR004772">
    <property type="entry name" value="TrkH"/>
</dbReference>
<evidence type="ECO:0000256" key="2">
    <source>
        <dbReference type="ARBA" id="ARBA00022448"/>
    </source>
</evidence>
<dbReference type="RefSeq" id="WP_006190600.1">
    <property type="nucleotide sequence ID" value="NC_015437.1"/>
</dbReference>
<dbReference type="HOGENOM" id="CLU_026429_0_1_9"/>
<dbReference type="eggNOG" id="COG0168">
    <property type="taxonomic scope" value="Bacteria"/>
</dbReference>
<protein>
    <submittedName>
        <fullName evidence="11">H(+)-transporting two-sector ATPase</fullName>
        <ecNumber evidence="11">3.6.3.14</ecNumber>
    </submittedName>
    <submittedName>
        <fullName evidence="12">Potassium uptake protein, TrkH family</fullName>
    </submittedName>
</protein>
<keyword evidence="11" id="KW-0378">Hydrolase</keyword>
<keyword evidence="8" id="KW-0406">Ion transport</keyword>
<keyword evidence="4" id="KW-0633">Potassium transport</keyword>
<dbReference type="GO" id="GO:0016787">
    <property type="term" value="F:hydrolase activity"/>
    <property type="evidence" value="ECO:0007669"/>
    <property type="project" value="UniProtKB-KW"/>
</dbReference>
<feature type="transmembrane region" description="Helical" evidence="10">
    <location>
        <begin position="48"/>
        <end position="64"/>
    </location>
</feature>
<feature type="transmembrane region" description="Helical" evidence="10">
    <location>
        <begin position="76"/>
        <end position="101"/>
    </location>
</feature>
<dbReference type="GO" id="GO:0005886">
    <property type="term" value="C:plasma membrane"/>
    <property type="evidence" value="ECO:0007669"/>
    <property type="project" value="UniProtKB-SubCell"/>
</dbReference>
<evidence type="ECO:0000256" key="10">
    <source>
        <dbReference type="SAM" id="Phobius"/>
    </source>
</evidence>
<dbReference type="AlphaFoldDB" id="C9LRI3"/>
<evidence type="ECO:0000256" key="4">
    <source>
        <dbReference type="ARBA" id="ARBA00022538"/>
    </source>
</evidence>
<name>C9LRI3_SELS3</name>
<keyword evidence="6" id="KW-0630">Potassium</keyword>
<reference evidence="11 14" key="2">
    <citation type="submission" date="2011-04" db="EMBL/GenBank/DDBJ databases">
        <title>The complete genome of Selenomonas sputigena DSM 20758.</title>
        <authorList>
            <consortium name="US DOE Joint Genome Institute (JGI-PGF)"/>
            <person name="Lucas S."/>
            <person name="Copeland A."/>
            <person name="Lapidus A."/>
            <person name="Bruce D."/>
            <person name="Goodwin L."/>
            <person name="Pitluck S."/>
            <person name="Peters L."/>
            <person name="Kyrpides N."/>
            <person name="Mavromatis K."/>
            <person name="Ivanova N."/>
            <person name="Ovchinnikova G."/>
            <person name="Teshima H."/>
            <person name="Detter J.C."/>
            <person name="Tapia R."/>
            <person name="Han C."/>
            <person name="Land M."/>
            <person name="Hauser L."/>
            <person name="Markowitz V."/>
            <person name="Cheng J.-F."/>
            <person name="Hugenholtz P."/>
            <person name="Woyke T."/>
            <person name="Wu D."/>
            <person name="Gronow S."/>
            <person name="Wellnitz S."/>
            <person name="Schneider S."/>
            <person name="Klenk H.-P."/>
            <person name="Eisen J.A."/>
        </authorList>
    </citation>
    <scope>NUCLEOTIDE SEQUENCE [LARGE SCALE GENOMIC DNA]</scope>
    <source>
        <strain evidence="11">ATCC 35185</strain>
        <strain evidence="14">ATCC 35185 / DSM 20758 / VPI D19B-28</strain>
    </source>
</reference>
<dbReference type="GO" id="GO:0015379">
    <property type="term" value="F:potassium:chloride symporter activity"/>
    <property type="evidence" value="ECO:0007669"/>
    <property type="project" value="InterPro"/>
</dbReference>
<keyword evidence="3" id="KW-1003">Cell membrane</keyword>
<feature type="transmembrane region" description="Helical" evidence="10">
    <location>
        <begin position="229"/>
        <end position="248"/>
    </location>
</feature>
<sequence length="440" mass="47371">MNIIGLLRRLSPFRIIILSFLVLILCGTGLLMLPWATANGEGASLSDALFTAVSASCVTGLTAVDTASYWTLFGQLVILAMIQVGGFGVITVAVSLAALSGQRIGLMQRSLSKEAVSAPQLGGIVPLLYFILRLTFFIEFLGALFLAPSFCQKVGLVRGIYFAVFHSISSFCNAGFDLFGNSLMDFAADPVVNITVMLLIIAGGLGFTTWADIRLNRRNFRAYSLQSKIALTMTAVLILVPALFFFFFELDPGVSTGEHFLISLFQSVTTRTAGYNTIDIKDFSETGRAALIVLMLIGGSPGSTAGGIKTTTAFTLFAIMIATFQLKENPTCFSRRLSPETQRHAVTILMMYLLLFASGSVLLNLIDDIRLIDSAFETASALGTVGLSIGVTEDLGPLSKCVMMILMFFGRIGGLTVIFAAHARGRHESGRRPEERITIG</sequence>
<feature type="transmembrane region" description="Helical" evidence="10">
    <location>
        <begin position="304"/>
        <end position="324"/>
    </location>
</feature>
<dbReference type="PANTHER" id="PTHR32024">
    <property type="entry name" value="TRK SYSTEM POTASSIUM UPTAKE PROTEIN TRKG-RELATED"/>
    <property type="match status" value="1"/>
</dbReference>
<evidence type="ECO:0000256" key="7">
    <source>
        <dbReference type="ARBA" id="ARBA00022989"/>
    </source>
</evidence>
<dbReference type="NCBIfam" id="TIGR00933">
    <property type="entry name" value="2a38"/>
    <property type="match status" value="1"/>
</dbReference>
<feature type="transmembrane region" description="Helical" evidence="10">
    <location>
        <begin position="12"/>
        <end position="36"/>
    </location>
</feature>
<dbReference type="EMBL" id="CP002637">
    <property type="protein sequence ID" value="AEC00897.1"/>
    <property type="molecule type" value="Genomic_DNA"/>
</dbReference>
<proteinExistence type="predicted"/>
<accession>C9LRI3</accession>
<feature type="transmembrane region" description="Helical" evidence="10">
    <location>
        <begin position="159"/>
        <end position="179"/>
    </location>
</feature>
<evidence type="ECO:0000256" key="9">
    <source>
        <dbReference type="ARBA" id="ARBA00023136"/>
    </source>
</evidence>
<keyword evidence="2" id="KW-0813">Transport</keyword>
<dbReference type="OrthoDB" id="9810952at2"/>
<evidence type="ECO:0000313" key="13">
    <source>
        <dbReference type="Proteomes" id="UP000003505"/>
    </source>
</evidence>
<evidence type="ECO:0000313" key="11">
    <source>
        <dbReference type="EMBL" id="AEC00897.1"/>
    </source>
</evidence>
<keyword evidence="5 10" id="KW-0812">Transmembrane</keyword>
<dbReference type="EC" id="3.6.3.14" evidence="11"/>
<feature type="transmembrane region" description="Helical" evidence="10">
    <location>
        <begin position="191"/>
        <end position="208"/>
    </location>
</feature>
<evidence type="ECO:0000256" key="5">
    <source>
        <dbReference type="ARBA" id="ARBA00022692"/>
    </source>
</evidence>
<dbReference type="PANTHER" id="PTHR32024:SF1">
    <property type="entry name" value="KTR SYSTEM POTASSIUM UPTAKE PROTEIN B"/>
    <property type="match status" value="1"/>
</dbReference>
<evidence type="ECO:0000256" key="3">
    <source>
        <dbReference type="ARBA" id="ARBA00022475"/>
    </source>
</evidence>
<dbReference type="Proteomes" id="UP000003505">
    <property type="component" value="Unassembled WGS sequence"/>
</dbReference>
<evidence type="ECO:0000313" key="14">
    <source>
        <dbReference type="Proteomes" id="UP000011124"/>
    </source>
</evidence>
<dbReference type="EMBL" id="ACKP02000002">
    <property type="protein sequence ID" value="EEX78449.1"/>
    <property type="molecule type" value="Genomic_DNA"/>
</dbReference>
<keyword evidence="14" id="KW-1185">Reference proteome</keyword>
<reference evidence="12 13" key="1">
    <citation type="submission" date="2009-09" db="EMBL/GenBank/DDBJ databases">
        <authorList>
            <person name="Weinstock G."/>
            <person name="Sodergren E."/>
            <person name="Clifton S."/>
            <person name="Fulton L."/>
            <person name="Fulton B."/>
            <person name="Courtney L."/>
            <person name="Fronick C."/>
            <person name="Harrison M."/>
            <person name="Strong C."/>
            <person name="Farmer C."/>
            <person name="Delahaunty K."/>
            <person name="Markovic C."/>
            <person name="Hall O."/>
            <person name="Minx P."/>
            <person name="Tomlinson C."/>
            <person name="Mitreva M."/>
            <person name="Nelson J."/>
            <person name="Hou S."/>
            <person name="Wollam A."/>
            <person name="Pepin K.H."/>
            <person name="Johnson M."/>
            <person name="Bhonagiri V."/>
            <person name="Nash W.E."/>
            <person name="Warren W."/>
            <person name="Chinwalla A."/>
            <person name="Mardis E.R."/>
            <person name="Wilson R.K."/>
        </authorList>
    </citation>
    <scope>NUCLEOTIDE SEQUENCE [LARGE SCALE GENOMIC DNA]</scope>
    <source>
        <strain evidence="12">ATCC 35185</strain>
        <strain evidence="13">ATCC 35185 / DSM 20758 / VPI D19B-28</strain>
    </source>
</reference>
<feature type="transmembrane region" description="Helical" evidence="10">
    <location>
        <begin position="121"/>
        <end position="147"/>
    </location>
</feature>
<dbReference type="KEGG" id="ssg:Selsp_1944"/>
<gene>
    <name evidence="11" type="ordered locus">Selsp_1944</name>
    <name evidence="12" type="ORF">SELSPUOL_00049</name>
</gene>
<dbReference type="InterPro" id="IPR003445">
    <property type="entry name" value="Cat_transpt"/>
</dbReference>
<feature type="transmembrane region" description="Helical" evidence="10">
    <location>
        <begin position="402"/>
        <end position="423"/>
    </location>
</feature>
<feature type="transmembrane region" description="Helical" evidence="10">
    <location>
        <begin position="345"/>
        <end position="366"/>
    </location>
</feature>
<keyword evidence="7 10" id="KW-1133">Transmembrane helix</keyword>
<evidence type="ECO:0000313" key="12">
    <source>
        <dbReference type="EMBL" id="EEX78449.1"/>
    </source>
</evidence>
<comment type="subcellular location">
    <subcellularLocation>
        <location evidence="1">Cell membrane</location>
        <topology evidence="1">Multi-pass membrane protein</topology>
    </subcellularLocation>
</comment>
<organism evidence="12 13">
    <name type="scientific">Selenomonas sputigena (strain ATCC 35185 / DSM 20758 / CCUG 44933 / VPI D19B-28)</name>
    <dbReference type="NCBI Taxonomy" id="546271"/>
    <lineage>
        <taxon>Bacteria</taxon>
        <taxon>Bacillati</taxon>
        <taxon>Bacillota</taxon>
        <taxon>Negativicutes</taxon>
        <taxon>Selenomonadales</taxon>
        <taxon>Selenomonadaceae</taxon>
        <taxon>Selenomonas</taxon>
    </lineage>
</organism>
<dbReference type="Proteomes" id="UP000011124">
    <property type="component" value="Chromosome"/>
</dbReference>
<dbReference type="Pfam" id="PF02386">
    <property type="entry name" value="TrkH"/>
    <property type="match status" value="1"/>
</dbReference>
<dbReference type="STRING" id="546271.Selsp_1944"/>
<evidence type="ECO:0000256" key="8">
    <source>
        <dbReference type="ARBA" id="ARBA00023065"/>
    </source>
</evidence>
<evidence type="ECO:0000256" key="6">
    <source>
        <dbReference type="ARBA" id="ARBA00022958"/>
    </source>
</evidence>
<evidence type="ECO:0000256" key="1">
    <source>
        <dbReference type="ARBA" id="ARBA00004651"/>
    </source>
</evidence>
<keyword evidence="9 10" id="KW-0472">Membrane</keyword>